<reference evidence="3" key="1">
    <citation type="journal article" date="2015" name="Nature">
        <title>Complex archaea that bridge the gap between prokaryotes and eukaryotes.</title>
        <authorList>
            <person name="Spang A."/>
            <person name="Saw J.H."/>
            <person name="Jorgensen S.L."/>
            <person name="Zaremba-Niedzwiedzka K."/>
            <person name="Martijn J."/>
            <person name="Lind A.E."/>
            <person name="van Eijk R."/>
            <person name="Schleper C."/>
            <person name="Guy L."/>
            <person name="Ettema T.J."/>
        </authorList>
    </citation>
    <scope>NUCLEOTIDE SEQUENCE</scope>
</reference>
<dbReference type="Gene3D" id="3.40.50.850">
    <property type="entry name" value="Isochorismatase-like"/>
    <property type="match status" value="1"/>
</dbReference>
<protein>
    <recommendedName>
        <fullName evidence="4">Isochorismatase-like domain-containing protein</fullName>
    </recommendedName>
</protein>
<sequence length="339" mass="38506">MTFVPAWHDISTCGTLRMPNLDRAAVEGSKYGKANNITKCQKWRNDGESIVLSVIDCQLDFINPKGALPVPGAVEDTDRLCRFIYNNVSQISHIVASLDTHYLYQPFHRFNWMAGSKPTSRSDGYVYSEGEHPDPFTIITSQNIRDDNWRPLRHPVEMQKYLDALQEESKKQLCIWPIHCINGTPGHAFDPSFAEAMFFHAAARSNQYDDRTKGRAQLSEHYGILKAEIEFPSDPNTQLNQHVLSKWQDADKVIFAGQAKSHCVIETLNQVVSIFQHKGQNHLLDKLYVLEDCMSSVADIELPDGTKIEFDKMANDRLDELKQLGVKMIKSTDMMGDKS</sequence>
<dbReference type="SUPFAM" id="SSF52499">
    <property type="entry name" value="Isochorismatase-like hydrolases"/>
    <property type="match status" value="1"/>
</dbReference>
<accession>A0A0F9RLQ5</accession>
<evidence type="ECO:0000256" key="1">
    <source>
        <dbReference type="ARBA" id="ARBA00006336"/>
    </source>
</evidence>
<evidence type="ECO:0000313" key="3">
    <source>
        <dbReference type="EMBL" id="KKN50712.1"/>
    </source>
</evidence>
<dbReference type="EMBL" id="LAZR01001098">
    <property type="protein sequence ID" value="KKN50712.1"/>
    <property type="molecule type" value="Genomic_DNA"/>
</dbReference>
<keyword evidence="2" id="KW-0378">Hydrolase</keyword>
<dbReference type="AlphaFoldDB" id="A0A0F9RLQ5"/>
<dbReference type="PANTHER" id="PTHR11080:SF2">
    <property type="entry name" value="LD05707P"/>
    <property type="match status" value="1"/>
</dbReference>
<dbReference type="PANTHER" id="PTHR11080">
    <property type="entry name" value="PYRAZINAMIDASE/NICOTINAMIDASE"/>
    <property type="match status" value="1"/>
</dbReference>
<dbReference type="InterPro" id="IPR036380">
    <property type="entry name" value="Isochorismatase-like_sf"/>
</dbReference>
<evidence type="ECO:0000256" key="2">
    <source>
        <dbReference type="ARBA" id="ARBA00022801"/>
    </source>
</evidence>
<comment type="caution">
    <text evidence="3">The sequence shown here is derived from an EMBL/GenBank/DDBJ whole genome shotgun (WGS) entry which is preliminary data.</text>
</comment>
<dbReference type="InterPro" id="IPR052347">
    <property type="entry name" value="Isochorismatase_Nicotinamidase"/>
</dbReference>
<proteinExistence type="inferred from homology"/>
<organism evidence="3">
    <name type="scientific">marine sediment metagenome</name>
    <dbReference type="NCBI Taxonomy" id="412755"/>
    <lineage>
        <taxon>unclassified sequences</taxon>
        <taxon>metagenomes</taxon>
        <taxon>ecological metagenomes</taxon>
    </lineage>
</organism>
<name>A0A0F9RLQ5_9ZZZZ</name>
<gene>
    <name evidence="3" type="ORF">LCGC14_0629730</name>
</gene>
<dbReference type="GO" id="GO:0016787">
    <property type="term" value="F:hydrolase activity"/>
    <property type="evidence" value="ECO:0007669"/>
    <property type="project" value="UniProtKB-KW"/>
</dbReference>
<comment type="similarity">
    <text evidence="1">Belongs to the isochorismatase family.</text>
</comment>
<evidence type="ECO:0008006" key="4">
    <source>
        <dbReference type="Google" id="ProtNLM"/>
    </source>
</evidence>